<feature type="non-terminal residue" evidence="1">
    <location>
        <position position="1"/>
    </location>
</feature>
<comment type="caution">
    <text evidence="1">The sequence shown here is derived from an EMBL/GenBank/DDBJ whole genome shotgun (WGS) entry which is preliminary data.</text>
</comment>
<name>A0A3T5HF01_SALET</name>
<proteinExistence type="predicted"/>
<evidence type="ECO:0000313" key="1">
    <source>
        <dbReference type="EMBL" id="ECJ4451719.1"/>
    </source>
</evidence>
<sequence>CERIYESVRTSNMEGLYRGDK</sequence>
<organism evidence="1">
    <name type="scientific">Salmonella enterica I</name>
    <dbReference type="NCBI Taxonomy" id="59201"/>
    <lineage>
        <taxon>Bacteria</taxon>
        <taxon>Pseudomonadati</taxon>
        <taxon>Pseudomonadota</taxon>
        <taxon>Gammaproteobacteria</taxon>
        <taxon>Enterobacterales</taxon>
        <taxon>Enterobacteriaceae</taxon>
        <taxon>Salmonella</taxon>
    </lineage>
</organism>
<dbReference type="AlphaFoldDB" id="A0A3T5HF01"/>
<accession>A0A3T5HF01</accession>
<protein>
    <submittedName>
        <fullName evidence="1">DUF2514 domain-containing protein</fullName>
    </submittedName>
</protein>
<dbReference type="EMBL" id="AAIYJT010000036">
    <property type="protein sequence ID" value="ECJ4451719.1"/>
    <property type="molecule type" value="Genomic_DNA"/>
</dbReference>
<gene>
    <name evidence="1" type="ORF">AHU48_21405</name>
</gene>
<reference evidence="1" key="1">
    <citation type="submission" date="2018-08" db="EMBL/GenBank/DDBJ databases">
        <authorList>
            <consortium name="GenomeTrakr network: Whole genome sequencing for foodborne pathogen traceback"/>
        </authorList>
    </citation>
    <scope>NUCLEOTIDE SEQUENCE</scope>
    <source>
        <strain evidence="1">FDA00000611</strain>
    </source>
</reference>